<comment type="caution">
    <text evidence="1">The sequence shown here is derived from an EMBL/GenBank/DDBJ whole genome shotgun (WGS) entry which is preliminary data.</text>
</comment>
<gene>
    <name evidence="1" type="ORF">Thpro_022970</name>
</gene>
<evidence type="ECO:0000313" key="1">
    <source>
        <dbReference type="EMBL" id="OBS08720.1"/>
    </source>
</evidence>
<organism evidence="1 2">
    <name type="scientific">Acidihalobacter prosperus</name>
    <dbReference type="NCBI Taxonomy" id="160660"/>
    <lineage>
        <taxon>Bacteria</taxon>
        <taxon>Pseudomonadati</taxon>
        <taxon>Pseudomonadota</taxon>
        <taxon>Gammaproteobacteria</taxon>
        <taxon>Chromatiales</taxon>
        <taxon>Ectothiorhodospiraceae</taxon>
        <taxon>Acidihalobacter</taxon>
    </lineage>
</organism>
<name>A0A1A6C2E5_9GAMM</name>
<evidence type="ECO:0000313" key="2">
    <source>
        <dbReference type="Proteomes" id="UP000029273"/>
    </source>
</evidence>
<accession>A0A1A6C2E5</accession>
<proteinExistence type="predicted"/>
<dbReference type="AlphaFoldDB" id="A0A1A6C2E5"/>
<reference evidence="1 2" key="1">
    <citation type="journal article" date="2014" name="Genome Announc.">
        <title>Draft Genome Sequence of the Iron-Oxidizing, Acidophilic, and Halotolerant 'Thiobacillus prosperus' Type Strain DSM 5130.</title>
        <authorList>
            <person name="Ossandon F.J."/>
            <person name="Cardenas J.P."/>
            <person name="Corbett M."/>
            <person name="Quatrini R."/>
            <person name="Holmes D.S."/>
            <person name="Watkin E."/>
        </authorList>
    </citation>
    <scope>NUCLEOTIDE SEQUENCE [LARGE SCALE GENOMIC DNA]</scope>
    <source>
        <strain evidence="1 2">DSM 5130</strain>
    </source>
</reference>
<keyword evidence="2" id="KW-1185">Reference proteome</keyword>
<dbReference type="Proteomes" id="UP000029273">
    <property type="component" value="Unassembled WGS sequence"/>
</dbReference>
<protein>
    <submittedName>
        <fullName evidence="1">Uncharacterized protein</fullName>
    </submittedName>
</protein>
<dbReference type="EMBL" id="JQSG02000006">
    <property type="protein sequence ID" value="OBS08720.1"/>
    <property type="molecule type" value="Genomic_DNA"/>
</dbReference>
<sequence length="37" mass="3970">MPGGIPRRGKFCAIYGGLAPWRAIAADSMTRACDVFI</sequence>